<organism evidence="1 2">
    <name type="scientific">Thiomicrorhabdus sediminis</name>
    <dbReference type="NCBI Taxonomy" id="2580412"/>
    <lineage>
        <taxon>Bacteria</taxon>
        <taxon>Pseudomonadati</taxon>
        <taxon>Pseudomonadota</taxon>
        <taxon>Gammaproteobacteria</taxon>
        <taxon>Thiotrichales</taxon>
        <taxon>Piscirickettsiaceae</taxon>
        <taxon>Thiomicrorhabdus</taxon>
    </lineage>
</organism>
<dbReference type="KEGG" id="thig:FE785_04300"/>
<proteinExistence type="predicted"/>
<evidence type="ECO:0000313" key="1">
    <source>
        <dbReference type="EMBL" id="QCU89911.1"/>
    </source>
</evidence>
<dbReference type="PANTHER" id="PTHR33973:SF4">
    <property type="entry name" value="OS07G0153300 PROTEIN"/>
    <property type="match status" value="1"/>
</dbReference>
<evidence type="ECO:0000313" key="2">
    <source>
        <dbReference type="Proteomes" id="UP000304864"/>
    </source>
</evidence>
<dbReference type="EMBL" id="CP040602">
    <property type="protein sequence ID" value="QCU89911.1"/>
    <property type="molecule type" value="Genomic_DNA"/>
</dbReference>
<reference evidence="1 2" key="1">
    <citation type="submission" date="2019-05" db="EMBL/GenBank/DDBJ databases">
        <title>Thiomicrorhabdus sediminis sp. nov, a novel sulfur-oxidizing bacterium isolated from coastal sediment.</title>
        <authorList>
            <person name="Liu X."/>
        </authorList>
    </citation>
    <scope>NUCLEOTIDE SEQUENCE [LARGE SCALE GENOMIC DNA]</scope>
    <source>
        <strain evidence="1 2">G1</strain>
    </source>
</reference>
<dbReference type="InterPro" id="IPR010775">
    <property type="entry name" value="DUF1365"/>
</dbReference>
<dbReference type="RefSeq" id="WP_138564588.1">
    <property type="nucleotide sequence ID" value="NZ_CP040602.1"/>
</dbReference>
<dbReference type="Proteomes" id="UP000304864">
    <property type="component" value="Chromosome"/>
</dbReference>
<keyword evidence="2" id="KW-1185">Reference proteome</keyword>
<protein>
    <submittedName>
        <fullName evidence="1">DUF1365 domain-containing protein</fullName>
    </submittedName>
</protein>
<dbReference type="Pfam" id="PF07103">
    <property type="entry name" value="DUF1365"/>
    <property type="match status" value="1"/>
</dbReference>
<dbReference type="OrthoDB" id="9778801at2"/>
<gene>
    <name evidence="1" type="ORF">FE785_04300</name>
</gene>
<sequence length="260" mass="30851">MPSTLYIGQVMHQRFFPFEYRFNYGVFSLRVDIDEIESETDSLAILSFDRFNLLSLYRRDFGARSEQSWRSWFEQLLLYYGVHNKFARIELVCMPRCLGYQFNPLAMWYGYDEQGQLIAVVAEVSNTFGQWHHYVLSDQGRPLNEKICAGADKEFHVSPFLNMNCHYRFRLRKPDLNYQLGIYETQNQRPVLNAIQVAKEQDLVNSNLLKAFLKLPFNSFKVIVMIHWWAMKIWFKGGKFHTTPKYLANTQYSHTEMTLC</sequence>
<name>A0A4P9K561_9GAMM</name>
<dbReference type="AlphaFoldDB" id="A0A4P9K561"/>
<accession>A0A4P9K561</accession>
<dbReference type="PANTHER" id="PTHR33973">
    <property type="entry name" value="OS07G0153300 PROTEIN"/>
    <property type="match status" value="1"/>
</dbReference>